<feature type="domain" description="Methyltransferase type 11" evidence="4">
    <location>
        <begin position="65"/>
        <end position="155"/>
    </location>
</feature>
<dbReference type="InterPro" id="IPR029063">
    <property type="entry name" value="SAM-dependent_MTases_sf"/>
</dbReference>
<sequence length="288" mass="32242">MSSIDPGLAGPEPNLCTDPTQLFQDAQQTSHYARHRPHYPQQLYHQLYAHAFPGRLPPFPDLTVVDVATGSGQSLGPLPCDFGTCIALDVSATQLAEVPPALRQRVRLQLGDAHATGLPPASVDLVTVGQALHWFRLDDFYEECCRILRPSGALAAWTYDFGQLQGFQGSEQLYQKLHSGILGSYWAKGRELVDRYYIGIEPGPQHFEEVQRVQMPMPLSLTLEELVGQVKSWSGYASFLRAQPLDADPAEWFRRQCAACMAKERVERLTLQRTLTMLIALRPRLRGE</sequence>
<keyword evidence="6" id="KW-1185">Reference proteome</keyword>
<reference evidence="5" key="1">
    <citation type="journal article" date="2021" name="Proc. Natl. Acad. Sci. U.S.A.">
        <title>Three genomes in the algal genus Volvox reveal the fate of a haploid sex-determining region after a transition to homothallism.</title>
        <authorList>
            <person name="Yamamoto K."/>
            <person name="Hamaji T."/>
            <person name="Kawai-Toyooka H."/>
            <person name="Matsuzaki R."/>
            <person name="Takahashi F."/>
            <person name="Nishimura Y."/>
            <person name="Kawachi M."/>
            <person name="Noguchi H."/>
            <person name="Minakuchi Y."/>
            <person name="Umen J.G."/>
            <person name="Toyoda A."/>
            <person name="Nozaki H."/>
        </authorList>
    </citation>
    <scope>NUCLEOTIDE SEQUENCE</scope>
    <source>
        <strain evidence="5">NIES-3780</strain>
    </source>
</reference>
<keyword evidence="2" id="KW-0489">Methyltransferase</keyword>
<dbReference type="InterPro" id="IPR013216">
    <property type="entry name" value="Methyltransf_11"/>
</dbReference>
<dbReference type="AlphaFoldDB" id="A0A8J4BMX4"/>
<dbReference type="GO" id="GO:0032259">
    <property type="term" value="P:methylation"/>
    <property type="evidence" value="ECO:0007669"/>
    <property type="project" value="UniProtKB-KW"/>
</dbReference>
<proteinExistence type="inferred from homology"/>
<keyword evidence="3" id="KW-0808">Transferase</keyword>
<dbReference type="GO" id="GO:0008757">
    <property type="term" value="F:S-adenosylmethionine-dependent methyltransferase activity"/>
    <property type="evidence" value="ECO:0007669"/>
    <property type="project" value="InterPro"/>
</dbReference>
<comment type="caution">
    <text evidence="5">The sequence shown here is derived from an EMBL/GenBank/DDBJ whole genome shotgun (WGS) entry which is preliminary data.</text>
</comment>
<name>A0A8J4BMX4_9CHLO</name>
<dbReference type="Proteomes" id="UP000747399">
    <property type="component" value="Unassembled WGS sequence"/>
</dbReference>
<organism evidence="5 6">
    <name type="scientific">Volvox africanus</name>
    <dbReference type="NCBI Taxonomy" id="51714"/>
    <lineage>
        <taxon>Eukaryota</taxon>
        <taxon>Viridiplantae</taxon>
        <taxon>Chlorophyta</taxon>
        <taxon>core chlorophytes</taxon>
        <taxon>Chlorophyceae</taxon>
        <taxon>CS clade</taxon>
        <taxon>Chlamydomonadales</taxon>
        <taxon>Volvocaceae</taxon>
        <taxon>Volvox</taxon>
    </lineage>
</organism>
<gene>
    <name evidence="5" type="ORF">Vafri_18676</name>
</gene>
<evidence type="ECO:0000256" key="2">
    <source>
        <dbReference type="ARBA" id="ARBA00022603"/>
    </source>
</evidence>
<accession>A0A8J4BMX4</accession>
<dbReference type="Pfam" id="PF08241">
    <property type="entry name" value="Methyltransf_11"/>
    <property type="match status" value="1"/>
</dbReference>
<evidence type="ECO:0000256" key="3">
    <source>
        <dbReference type="ARBA" id="ARBA00022679"/>
    </source>
</evidence>
<evidence type="ECO:0000259" key="4">
    <source>
        <dbReference type="Pfam" id="PF08241"/>
    </source>
</evidence>
<dbReference type="PANTHER" id="PTHR44942:SF4">
    <property type="entry name" value="METHYLTRANSFERASE TYPE 11 DOMAIN-CONTAINING PROTEIN"/>
    <property type="match status" value="1"/>
</dbReference>
<comment type="similarity">
    <text evidence="1">Belongs to the methyltransferase superfamily.</text>
</comment>
<evidence type="ECO:0000313" key="6">
    <source>
        <dbReference type="Proteomes" id="UP000747399"/>
    </source>
</evidence>
<dbReference type="SUPFAM" id="SSF53335">
    <property type="entry name" value="S-adenosyl-L-methionine-dependent methyltransferases"/>
    <property type="match status" value="1"/>
</dbReference>
<dbReference type="InterPro" id="IPR051052">
    <property type="entry name" value="Diverse_substrate_MTase"/>
</dbReference>
<dbReference type="Gene3D" id="3.40.50.150">
    <property type="entry name" value="Vaccinia Virus protein VP39"/>
    <property type="match status" value="1"/>
</dbReference>
<evidence type="ECO:0000256" key="1">
    <source>
        <dbReference type="ARBA" id="ARBA00008361"/>
    </source>
</evidence>
<dbReference type="EMBL" id="BNCO01000069">
    <property type="protein sequence ID" value="GIL64812.1"/>
    <property type="molecule type" value="Genomic_DNA"/>
</dbReference>
<evidence type="ECO:0000313" key="5">
    <source>
        <dbReference type="EMBL" id="GIL64812.1"/>
    </source>
</evidence>
<dbReference type="PANTHER" id="PTHR44942">
    <property type="entry name" value="METHYLTRANSF_11 DOMAIN-CONTAINING PROTEIN"/>
    <property type="match status" value="1"/>
</dbReference>
<protein>
    <recommendedName>
        <fullName evidence="4">Methyltransferase type 11 domain-containing protein</fullName>
    </recommendedName>
</protein>